<evidence type="ECO:0000256" key="1">
    <source>
        <dbReference type="ARBA" id="ARBA00001974"/>
    </source>
</evidence>
<dbReference type="Proteomes" id="UP001147782">
    <property type="component" value="Unassembled WGS sequence"/>
</dbReference>
<keyword evidence="6" id="KW-1185">Reference proteome</keyword>
<evidence type="ECO:0000313" key="6">
    <source>
        <dbReference type="Proteomes" id="UP001147782"/>
    </source>
</evidence>
<keyword evidence="4" id="KW-0274">FAD</keyword>
<comment type="caution">
    <text evidence="5">The sequence shown here is derived from an EMBL/GenBank/DDBJ whole genome shotgun (WGS) entry which is preliminary data.</text>
</comment>
<name>A0A9W9VFC4_9EURO</name>
<dbReference type="RefSeq" id="XP_056557473.1">
    <property type="nucleotide sequence ID" value="XM_056695261.1"/>
</dbReference>
<proteinExistence type="inferred from homology"/>
<evidence type="ECO:0000256" key="4">
    <source>
        <dbReference type="ARBA" id="ARBA00022827"/>
    </source>
</evidence>
<dbReference type="SUPFAM" id="SSF51905">
    <property type="entry name" value="FAD/NAD(P)-binding domain"/>
    <property type="match status" value="2"/>
</dbReference>
<reference evidence="5" key="1">
    <citation type="submission" date="2022-11" db="EMBL/GenBank/DDBJ databases">
        <authorList>
            <person name="Petersen C."/>
        </authorList>
    </citation>
    <scope>NUCLEOTIDE SEQUENCE</scope>
    <source>
        <strain evidence="5">IBT 29864</strain>
    </source>
</reference>
<gene>
    <name evidence="5" type="ORF">N7496_002330</name>
</gene>
<comment type="cofactor">
    <cofactor evidence="1">
        <name>FAD</name>
        <dbReference type="ChEBI" id="CHEBI:57692"/>
    </cofactor>
</comment>
<protein>
    <recommendedName>
        <fullName evidence="7">FAD/NAD(P)-binding domain-containing protein</fullName>
    </recommendedName>
</protein>
<evidence type="ECO:0008006" key="7">
    <source>
        <dbReference type="Google" id="ProtNLM"/>
    </source>
</evidence>
<reference evidence="5" key="2">
    <citation type="journal article" date="2023" name="IMA Fungus">
        <title>Comparative genomic study of the Penicillium genus elucidates a diverse pangenome and 15 lateral gene transfer events.</title>
        <authorList>
            <person name="Petersen C."/>
            <person name="Sorensen T."/>
            <person name="Nielsen M.R."/>
            <person name="Sondergaard T.E."/>
            <person name="Sorensen J.L."/>
            <person name="Fitzpatrick D.A."/>
            <person name="Frisvad J.C."/>
            <person name="Nielsen K.L."/>
        </authorList>
    </citation>
    <scope>NUCLEOTIDE SEQUENCE</scope>
    <source>
        <strain evidence="5">IBT 29864</strain>
    </source>
</reference>
<dbReference type="GeneID" id="81434438"/>
<evidence type="ECO:0000313" key="5">
    <source>
        <dbReference type="EMBL" id="KAJ5379902.1"/>
    </source>
</evidence>
<dbReference type="Gene3D" id="3.50.50.60">
    <property type="entry name" value="FAD/NAD(P)-binding domain"/>
    <property type="match status" value="2"/>
</dbReference>
<dbReference type="PANTHER" id="PTHR42877">
    <property type="entry name" value="L-ORNITHINE N(5)-MONOOXYGENASE-RELATED"/>
    <property type="match status" value="1"/>
</dbReference>
<keyword evidence="3" id="KW-0285">Flavoprotein</keyword>
<dbReference type="EMBL" id="JAPZBS010000002">
    <property type="protein sequence ID" value="KAJ5379902.1"/>
    <property type="molecule type" value="Genomic_DNA"/>
</dbReference>
<organism evidence="5 6">
    <name type="scientific">Penicillium cataractarum</name>
    <dbReference type="NCBI Taxonomy" id="2100454"/>
    <lineage>
        <taxon>Eukaryota</taxon>
        <taxon>Fungi</taxon>
        <taxon>Dikarya</taxon>
        <taxon>Ascomycota</taxon>
        <taxon>Pezizomycotina</taxon>
        <taxon>Eurotiomycetes</taxon>
        <taxon>Eurotiomycetidae</taxon>
        <taxon>Eurotiales</taxon>
        <taxon>Aspergillaceae</taxon>
        <taxon>Penicillium</taxon>
    </lineage>
</organism>
<dbReference type="Pfam" id="PF13450">
    <property type="entry name" value="NAD_binding_8"/>
    <property type="match status" value="1"/>
</dbReference>
<dbReference type="InterPro" id="IPR036188">
    <property type="entry name" value="FAD/NAD-bd_sf"/>
</dbReference>
<sequence>MATPLMNIVSLEGASENGFYSNGSEPNGPYLDSVKSNDAVTKDKPPVLIANSTVNSTPRDHLGTILQIKAESKPWISERCVDQGRPLKVIYIGSGISGITGAIEFLKRVPELELVLYEKNPEIGGTWFENRYPGCACDVPAHAYQLSFESSPQWSSFFASAPEILEYWKEVTKKYDIRKLIRFEQKCTGARWSETVGKWFVQLQDLKTGDTYEDSSDVLMTGEGVLNEWKWPDIEGIDTFRGEILHSANWDPQISLKDKSVAVIGSGSSGIQIVPAILPDVISMDHYVRGSNWLGGAFGRDEFRKRIEAEGGNFAYTEAEKMMWANDRDAYVEYRRAIEYDIMNKFGVLISGSKEQTEVRKQTEASMLQRLKGSSKIMDYLRPEFSPYCKRLSPGPGYLEALTSSKVRTITTRISHIDQHGITTTDGVNHPVDVIICATGFQTAPGSRRFPIYGKGGINLRERFQDRAETYLGICTDGFPNFFQSLGPNSMPGVGSLLLVIEKTHHYVGQILARMAYDNIGRVEPKRKVVTAFTDFCDEFFKKTVFAEDCTSWYKAVKLGATREEQKRGRITALWPGSSLQCVRALSSVRWEDFELQVYDGNEFGWFGNGWTVAEKRPNTDTESLTWYLNDTKIFRF</sequence>
<accession>A0A9W9VFC4</accession>
<evidence type="ECO:0000256" key="3">
    <source>
        <dbReference type="ARBA" id="ARBA00022630"/>
    </source>
</evidence>
<evidence type="ECO:0000256" key="2">
    <source>
        <dbReference type="ARBA" id="ARBA00010139"/>
    </source>
</evidence>
<dbReference type="InterPro" id="IPR051209">
    <property type="entry name" value="FAD-bind_Monooxygenase_sf"/>
</dbReference>
<dbReference type="AlphaFoldDB" id="A0A9W9VFC4"/>
<dbReference type="OrthoDB" id="74360at2759"/>
<comment type="similarity">
    <text evidence="2">Belongs to the FAD-binding monooxygenase family.</text>
</comment>
<dbReference type="PANTHER" id="PTHR42877:SF7">
    <property type="entry name" value="FLAVIN-BINDING MONOOXYGENASE-RELATED"/>
    <property type="match status" value="1"/>
</dbReference>